<dbReference type="SUPFAM" id="SSF52058">
    <property type="entry name" value="L domain-like"/>
    <property type="match status" value="1"/>
</dbReference>
<dbReference type="SMART" id="SM01052">
    <property type="entry name" value="CAP_GLY"/>
    <property type="match status" value="1"/>
</dbReference>
<reference evidence="5" key="1">
    <citation type="journal article" date="2020" name="Stud. Mycol.">
        <title>101 Dothideomycetes genomes: a test case for predicting lifestyles and emergence of pathogens.</title>
        <authorList>
            <person name="Haridas S."/>
            <person name="Albert R."/>
            <person name="Binder M."/>
            <person name="Bloem J."/>
            <person name="Labutti K."/>
            <person name="Salamov A."/>
            <person name="Andreopoulos B."/>
            <person name="Baker S."/>
            <person name="Barry K."/>
            <person name="Bills G."/>
            <person name="Bluhm B."/>
            <person name="Cannon C."/>
            <person name="Castanera R."/>
            <person name="Culley D."/>
            <person name="Daum C."/>
            <person name="Ezra D."/>
            <person name="Gonzalez J."/>
            <person name="Henrissat B."/>
            <person name="Kuo A."/>
            <person name="Liang C."/>
            <person name="Lipzen A."/>
            <person name="Lutzoni F."/>
            <person name="Magnuson J."/>
            <person name="Mondo S."/>
            <person name="Nolan M."/>
            <person name="Ohm R."/>
            <person name="Pangilinan J."/>
            <person name="Park H.-J."/>
            <person name="Ramirez L."/>
            <person name="Alfaro M."/>
            <person name="Sun H."/>
            <person name="Tritt A."/>
            <person name="Yoshinaga Y."/>
            <person name="Zwiers L.-H."/>
            <person name="Turgeon B."/>
            <person name="Goodwin S."/>
            <person name="Spatafora J."/>
            <person name="Crous P."/>
            <person name="Grigoriev I."/>
        </authorList>
    </citation>
    <scope>NUCLEOTIDE SEQUENCE</scope>
    <source>
        <strain evidence="5">CBS 279.74</strain>
    </source>
</reference>
<dbReference type="InterPro" id="IPR032675">
    <property type="entry name" value="LRR_dom_sf"/>
</dbReference>
<dbReference type="PANTHER" id="PTHR46652">
    <property type="entry name" value="LEUCINE-RICH REPEAT AND IQ DOMAIN-CONTAINING PROTEIN 1-RELATED"/>
    <property type="match status" value="1"/>
</dbReference>
<dbReference type="OrthoDB" id="5273213at2759"/>
<sequence length="600" mass="67062">MASDLYVGKRLSFDGQLCTVRYHGEVNGTKGEWLGVEWDDPTRGKHSGDNGGIKYFECASKCPTAGSFVRPTRKSDAPRSFVEALKAKYASDPFEDPDVEIVYVGRNLTRETIKISGKEVEEVGFDKIRKQLANLKELKIVILDGLRMSRPLATLRTRDGSDKTEAWPVDLTDISDACPKAIELDLSRNLFEEWREVASICEQLNKLRSLRADGNRFRDTTVTSAERERCLKAFANIKTLRLEETLLSWEEMANITTLFPILTSFVVASNFYTSLTPHSLAPTITDLNFEDNSFASLSDLVPLTKLPSLKRLVLKSNKISEIHPSSAPFPVFSSTVTEVDLSWNEFTTWAFIDNLALVFPGLTALRISHNPLYQSLQAADGRALTAEDGYMLTLARLGNLTSLNYSPVLPKERLNAESYYLSLIGRELTFAPPHLEAQIIASHPRYAYLCSEYGEPAINRSVNDVNPNSLAARLIRFSFYLGESAKSALSHGNPEDQDDEFEAEIPMSFTAYSLLGVVGKRFGIQPIKCRLVYETGDWMPAPRKDDMVEEGWDSEDSDEEGGKEKSGLKRVMREVEIVPGTRAVSTCIDGMEAIVRVEMK</sequence>
<keyword evidence="6" id="KW-1185">Reference proteome</keyword>
<dbReference type="InterPro" id="IPR050836">
    <property type="entry name" value="SDS22/Internalin_LRR"/>
</dbReference>
<keyword evidence="1" id="KW-0433">Leucine-rich repeat</keyword>
<evidence type="ECO:0000313" key="5">
    <source>
        <dbReference type="EMBL" id="KAF2706826.1"/>
    </source>
</evidence>
<name>A0A6G1K1T0_9PLEO</name>
<dbReference type="EMBL" id="MU005775">
    <property type="protein sequence ID" value="KAF2706826.1"/>
    <property type="molecule type" value="Genomic_DNA"/>
</dbReference>
<dbReference type="PROSITE" id="PS50245">
    <property type="entry name" value="CAP_GLY_2"/>
    <property type="match status" value="1"/>
</dbReference>
<feature type="domain" description="CAP-Gly" evidence="4">
    <location>
        <begin position="24"/>
        <end position="70"/>
    </location>
</feature>
<evidence type="ECO:0000313" key="6">
    <source>
        <dbReference type="Proteomes" id="UP000799428"/>
    </source>
</evidence>
<evidence type="ECO:0000259" key="4">
    <source>
        <dbReference type="PROSITE" id="PS50245"/>
    </source>
</evidence>
<feature type="region of interest" description="Disordered" evidence="3">
    <location>
        <begin position="543"/>
        <end position="568"/>
    </location>
</feature>
<evidence type="ECO:0000256" key="2">
    <source>
        <dbReference type="ARBA" id="ARBA00022737"/>
    </source>
</evidence>
<accession>A0A6G1K1T0</accession>
<evidence type="ECO:0000256" key="3">
    <source>
        <dbReference type="SAM" id="MobiDB-lite"/>
    </source>
</evidence>
<dbReference type="Pfam" id="PF01302">
    <property type="entry name" value="CAP_GLY"/>
    <property type="match status" value="1"/>
</dbReference>
<dbReference type="Proteomes" id="UP000799428">
    <property type="component" value="Unassembled WGS sequence"/>
</dbReference>
<keyword evidence="2" id="KW-0677">Repeat</keyword>
<organism evidence="5 6">
    <name type="scientific">Pleomassaria siparia CBS 279.74</name>
    <dbReference type="NCBI Taxonomy" id="1314801"/>
    <lineage>
        <taxon>Eukaryota</taxon>
        <taxon>Fungi</taxon>
        <taxon>Dikarya</taxon>
        <taxon>Ascomycota</taxon>
        <taxon>Pezizomycotina</taxon>
        <taxon>Dothideomycetes</taxon>
        <taxon>Pleosporomycetidae</taxon>
        <taxon>Pleosporales</taxon>
        <taxon>Pleomassariaceae</taxon>
        <taxon>Pleomassaria</taxon>
    </lineage>
</organism>
<proteinExistence type="predicted"/>
<protein>
    <submittedName>
        <fullName evidence="5">L domain-like protein</fullName>
    </submittedName>
</protein>
<evidence type="ECO:0000256" key="1">
    <source>
        <dbReference type="ARBA" id="ARBA00022614"/>
    </source>
</evidence>
<feature type="compositionally biased region" description="Acidic residues" evidence="3">
    <location>
        <begin position="547"/>
        <end position="559"/>
    </location>
</feature>
<dbReference type="Gene3D" id="2.30.30.190">
    <property type="entry name" value="CAP Gly-rich-like domain"/>
    <property type="match status" value="1"/>
</dbReference>
<dbReference type="AlphaFoldDB" id="A0A6G1K1T0"/>
<dbReference type="InterPro" id="IPR036859">
    <property type="entry name" value="CAP-Gly_dom_sf"/>
</dbReference>
<dbReference type="Gene3D" id="3.80.10.10">
    <property type="entry name" value="Ribonuclease Inhibitor"/>
    <property type="match status" value="2"/>
</dbReference>
<dbReference type="PANTHER" id="PTHR46652:SF3">
    <property type="entry name" value="LEUCINE-RICH REPEAT-CONTAINING PROTEIN 9"/>
    <property type="match status" value="1"/>
</dbReference>
<dbReference type="InterPro" id="IPR000938">
    <property type="entry name" value="CAP-Gly_domain"/>
</dbReference>
<dbReference type="SUPFAM" id="SSF74924">
    <property type="entry name" value="Cap-Gly domain"/>
    <property type="match status" value="1"/>
</dbReference>
<gene>
    <name evidence="5" type="ORF">K504DRAFT_412413</name>
</gene>